<dbReference type="EMBL" id="CP048104">
    <property type="protein sequence ID" value="QKG83115.1"/>
    <property type="molecule type" value="Genomic_DNA"/>
</dbReference>
<accession>A0A7D4BFY0</accession>
<reference evidence="1 2" key="1">
    <citation type="submission" date="2020-01" db="EMBL/GenBank/DDBJ databases">
        <authorList>
            <person name="Gulvik C.A."/>
            <person name="Batra D.G."/>
        </authorList>
    </citation>
    <scope>NUCLEOTIDE SEQUENCE [LARGE SCALE GENOMIC DNA]</scope>
    <source>
        <strain evidence="1 2">W9323</strain>
    </source>
</reference>
<evidence type="ECO:0000313" key="2">
    <source>
        <dbReference type="Proteomes" id="UP000503088"/>
    </source>
</evidence>
<gene>
    <name evidence="1" type="ORF">GXN76_00670</name>
</gene>
<proteinExistence type="predicted"/>
<name>A0A7D4BFY0_9BACL</name>
<evidence type="ECO:0000313" key="1">
    <source>
        <dbReference type="EMBL" id="QKG83115.1"/>
    </source>
</evidence>
<dbReference type="Proteomes" id="UP000503088">
    <property type="component" value="Chromosome"/>
</dbReference>
<dbReference type="KEGG" id="kpul:GXN76_00670"/>
<organism evidence="1 2">
    <name type="scientific">Kroppenstedtia pulmonis</name>
    <dbReference type="NCBI Taxonomy" id="1380685"/>
    <lineage>
        <taxon>Bacteria</taxon>
        <taxon>Bacillati</taxon>
        <taxon>Bacillota</taxon>
        <taxon>Bacilli</taxon>
        <taxon>Bacillales</taxon>
        <taxon>Thermoactinomycetaceae</taxon>
        <taxon>Kroppenstedtia</taxon>
    </lineage>
</organism>
<keyword evidence="2" id="KW-1185">Reference proteome</keyword>
<sequence length="49" mass="5793">MKNKFFKIGIVKGEEIPAEVNEMMEDLQKLPDTIAEEIHNTFKEERKDK</sequence>
<dbReference type="RefSeq" id="WP_173219242.1">
    <property type="nucleotide sequence ID" value="NZ_CP048104.1"/>
</dbReference>
<protein>
    <submittedName>
        <fullName evidence="1">Uncharacterized protein</fullName>
    </submittedName>
</protein>
<dbReference type="AlphaFoldDB" id="A0A7D4BFY0"/>